<evidence type="ECO:0000256" key="2">
    <source>
        <dbReference type="SAM" id="Phobius"/>
    </source>
</evidence>
<evidence type="ECO:0000313" key="3">
    <source>
        <dbReference type="EMBL" id="TXD36545.1"/>
    </source>
</evidence>
<evidence type="ECO:0000313" key="4">
    <source>
        <dbReference type="Proteomes" id="UP000321412"/>
    </source>
</evidence>
<keyword evidence="2" id="KW-1133">Transmembrane helix</keyword>
<comment type="caution">
    <text evidence="3">The sequence shown here is derived from an EMBL/GenBank/DDBJ whole genome shotgun (WGS) entry which is preliminary data.</text>
</comment>
<dbReference type="EMBL" id="VOSM01000005">
    <property type="protein sequence ID" value="TXD36545.1"/>
    <property type="molecule type" value="Genomic_DNA"/>
</dbReference>
<accession>A0A5C6X402</accession>
<gene>
    <name evidence="3" type="ORF">FRC98_11950</name>
</gene>
<evidence type="ECO:0000256" key="1">
    <source>
        <dbReference type="SAM" id="MobiDB-lite"/>
    </source>
</evidence>
<sequence length="241" mass="26737">MMEGQQQEQSFLKGFKGGLGLIAALFFVFVLAPCAMCGGLAVLGNTVGESESTREMAAIEQEVDDVLSGRRPPTAEKEESDSPGASGESRPSPRGKWHVDVRTSEMDDSKTVVLALDSENRVENWLSQKKQARLLIRCQENRTSAYVNTGMQANPELGNYNKAHARIRLDQDEPKRVNMSESTDGEALFFPGSTRYPKMMEGKTKMLFEFTPFNQGNVRFEFDLTGIDEVLPQVKEACGWG</sequence>
<keyword evidence="2" id="KW-0472">Membrane</keyword>
<name>A0A5C6X402_9DELT</name>
<feature type="region of interest" description="Disordered" evidence="1">
    <location>
        <begin position="62"/>
        <end position="102"/>
    </location>
</feature>
<reference evidence="3 4" key="1">
    <citation type="submission" date="2019-08" db="EMBL/GenBank/DDBJ databases">
        <title>Bradymonadales sp. TMQ4.</title>
        <authorList>
            <person name="Liang Q."/>
        </authorList>
    </citation>
    <scope>NUCLEOTIDE SEQUENCE [LARGE SCALE GENOMIC DNA]</scope>
    <source>
        <strain evidence="3 4">TMQ4</strain>
    </source>
</reference>
<organism evidence="3 4">
    <name type="scientific">Lujinxingia vulgaris</name>
    <dbReference type="NCBI Taxonomy" id="2600176"/>
    <lineage>
        <taxon>Bacteria</taxon>
        <taxon>Deltaproteobacteria</taxon>
        <taxon>Bradymonadales</taxon>
        <taxon>Lujinxingiaceae</taxon>
        <taxon>Lujinxingia</taxon>
    </lineage>
</organism>
<dbReference type="AlphaFoldDB" id="A0A5C6X402"/>
<protein>
    <submittedName>
        <fullName evidence="3">Uncharacterized protein</fullName>
    </submittedName>
</protein>
<dbReference type="Proteomes" id="UP000321412">
    <property type="component" value="Unassembled WGS sequence"/>
</dbReference>
<keyword evidence="2" id="KW-0812">Transmembrane</keyword>
<proteinExistence type="predicted"/>
<dbReference type="OrthoDB" id="7831428at2"/>
<keyword evidence="4" id="KW-1185">Reference proteome</keyword>
<feature type="transmembrane region" description="Helical" evidence="2">
    <location>
        <begin position="21"/>
        <end position="44"/>
    </location>
</feature>